<evidence type="ECO:0000256" key="1">
    <source>
        <dbReference type="SAM" id="MobiDB-lite"/>
    </source>
</evidence>
<dbReference type="CDD" id="cd00093">
    <property type="entry name" value="HTH_XRE"/>
    <property type="match status" value="1"/>
</dbReference>
<accession>A0A919NVX4</accession>
<dbReference type="EMBL" id="BOMY01000050">
    <property type="protein sequence ID" value="GIF25230.1"/>
    <property type="molecule type" value="Genomic_DNA"/>
</dbReference>
<proteinExistence type="predicted"/>
<evidence type="ECO:0000313" key="2">
    <source>
        <dbReference type="EMBL" id="GIF25230.1"/>
    </source>
</evidence>
<gene>
    <name evidence="2" type="ORF">Ate02nite_79600</name>
</gene>
<feature type="region of interest" description="Disordered" evidence="1">
    <location>
        <begin position="21"/>
        <end position="48"/>
    </location>
</feature>
<organism evidence="2 3">
    <name type="scientific">Paractinoplanes tereljensis</name>
    <dbReference type="NCBI Taxonomy" id="571912"/>
    <lineage>
        <taxon>Bacteria</taxon>
        <taxon>Bacillati</taxon>
        <taxon>Actinomycetota</taxon>
        <taxon>Actinomycetes</taxon>
        <taxon>Micromonosporales</taxon>
        <taxon>Micromonosporaceae</taxon>
        <taxon>Paractinoplanes</taxon>
    </lineage>
</organism>
<protein>
    <submittedName>
        <fullName evidence="2">Uncharacterized protein</fullName>
    </submittedName>
</protein>
<dbReference type="RefSeq" id="WP_203813028.1">
    <property type="nucleotide sequence ID" value="NZ_BOMY01000050.1"/>
</dbReference>
<reference evidence="2" key="1">
    <citation type="submission" date="2021-01" db="EMBL/GenBank/DDBJ databases">
        <title>Whole genome shotgun sequence of Actinoplanes tereljensis NBRC 105297.</title>
        <authorList>
            <person name="Komaki H."/>
            <person name="Tamura T."/>
        </authorList>
    </citation>
    <scope>NUCLEOTIDE SEQUENCE</scope>
    <source>
        <strain evidence="2">NBRC 105297</strain>
    </source>
</reference>
<comment type="caution">
    <text evidence="2">The sequence shown here is derived from an EMBL/GenBank/DDBJ whole genome shotgun (WGS) entry which is preliminary data.</text>
</comment>
<dbReference type="AlphaFoldDB" id="A0A919NVX4"/>
<keyword evidence="3" id="KW-1185">Reference proteome</keyword>
<name>A0A919NVX4_9ACTN</name>
<dbReference type="InterPro" id="IPR001387">
    <property type="entry name" value="Cro/C1-type_HTH"/>
</dbReference>
<dbReference type="Proteomes" id="UP000623608">
    <property type="component" value="Unassembled WGS sequence"/>
</dbReference>
<evidence type="ECO:0000313" key="3">
    <source>
        <dbReference type="Proteomes" id="UP000623608"/>
    </source>
</evidence>
<sequence length="260" mass="28318">MRRRWREFAIVRATVRTVREDPSGFNSEQRKGSSAAMRSDNQPVDDDTALRPAKYLNSIRVEAGNPTLDTIARSAGCGKSYVSEILKGHKVPSNEVGGQILRALGKHPDHEWHEMLAAARLAAAQARKSARPSADLAGQPGPEPVQVAPRRRWWLAAAAVTLIGSAAGITWNLRTVEKADATGTASTATCRWKVKWPSAGIYDNPTRTEDALRSERNGTVVGPYCETHYNAAEDETYVKVGTDLAADGVGWMRLNALKSN</sequence>